<feature type="transmembrane region" description="Helical" evidence="7">
    <location>
        <begin position="216"/>
        <end position="243"/>
    </location>
</feature>
<feature type="transmembrane region" description="Helical" evidence="7">
    <location>
        <begin position="612"/>
        <end position="635"/>
    </location>
</feature>
<evidence type="ECO:0000256" key="2">
    <source>
        <dbReference type="ARBA" id="ARBA00010157"/>
    </source>
</evidence>
<evidence type="ECO:0000256" key="7">
    <source>
        <dbReference type="SAM" id="Phobius"/>
    </source>
</evidence>
<feature type="transmembrane region" description="Helical" evidence="7">
    <location>
        <begin position="264"/>
        <end position="285"/>
    </location>
</feature>
<organism evidence="9 10">
    <name type="scientific">Solirubrobacter pauli</name>
    <dbReference type="NCBI Taxonomy" id="166793"/>
    <lineage>
        <taxon>Bacteria</taxon>
        <taxon>Bacillati</taxon>
        <taxon>Actinomycetota</taxon>
        <taxon>Thermoleophilia</taxon>
        <taxon>Solirubrobacterales</taxon>
        <taxon>Solirubrobacteraceae</taxon>
        <taxon>Solirubrobacter</taxon>
    </lineage>
</organism>
<feature type="domain" description="Membrane transport protein MMPL" evidence="8">
    <location>
        <begin position="41"/>
        <end position="360"/>
    </location>
</feature>
<evidence type="ECO:0000313" key="10">
    <source>
        <dbReference type="Proteomes" id="UP000278962"/>
    </source>
</evidence>
<dbReference type="EMBL" id="RBIL01000001">
    <property type="protein sequence ID" value="RKQ93766.1"/>
    <property type="molecule type" value="Genomic_DNA"/>
</dbReference>
<gene>
    <name evidence="9" type="ORF">C8N24_3637</name>
</gene>
<comment type="similarity">
    <text evidence="2">Belongs to the resistance-nodulation-cell division (RND) (TC 2.A.6) family. MmpL subfamily.</text>
</comment>
<dbReference type="RefSeq" id="WP_121252184.1">
    <property type="nucleotide sequence ID" value="NZ_RBIL01000001.1"/>
</dbReference>
<dbReference type="AlphaFoldDB" id="A0A660LHE7"/>
<evidence type="ECO:0000259" key="8">
    <source>
        <dbReference type="Pfam" id="PF03176"/>
    </source>
</evidence>
<feature type="transmembrane region" description="Helical" evidence="7">
    <location>
        <begin position="359"/>
        <end position="377"/>
    </location>
</feature>
<dbReference type="InterPro" id="IPR050545">
    <property type="entry name" value="Mycobact_MmpL"/>
</dbReference>
<keyword evidence="6 7" id="KW-0472">Membrane</keyword>
<evidence type="ECO:0000256" key="5">
    <source>
        <dbReference type="ARBA" id="ARBA00022989"/>
    </source>
</evidence>
<evidence type="ECO:0000256" key="1">
    <source>
        <dbReference type="ARBA" id="ARBA00004651"/>
    </source>
</evidence>
<feature type="domain" description="Membrane transport protein MMPL" evidence="8">
    <location>
        <begin position="460"/>
        <end position="676"/>
    </location>
</feature>
<evidence type="ECO:0000256" key="3">
    <source>
        <dbReference type="ARBA" id="ARBA00022475"/>
    </source>
</evidence>
<sequence>MIYRRRRPILLGSLIMVLVAAVFALPVFGELGNANDFDDPSAEAVTARDAVVAATGTYAAPQLVALVRLGATADSSAGQERIRLVAAAMRHPGVASVVAYQPGGDRRLVSRDGRSTYLLATYRRDDRDATDAIERRLDRYDWVTLGGGAIAAPQVGDQVSADILRAELIAFPILFLLSLIVFRSAVSALLPLAVGGATILLTFLAIRLINSHVNPMSIYALNLVNGLGLGLAIDYSLFMVSRFREELAAGRSREEALAQTMRTAGRVVLFSAVTVAAALAALIVFRQRFLYSMGVGGALCALIAAGVSLTLLPALLGALGERVNAGGPRRWKDAIAREAAAERSGFWYRHSRRVMRRPAPFAIGAAVLLIALGLPFLRIEFTGVDASVLPEQQSARVVDDAIKAEFPPSETSPVYVAVRPGVSEAELRRFAAQLPAPVEPPRVSEGRIDLIAPGEPLGAAAKDLVAEVRAVEAPFDFWVGGQTAQFVDQQASLRDHLPTALILLCTTTLVILFVMLRSVVLPVKALIMNLLTISAAFGLMVLVFQDGHLEWLFRFDSQGAIESSQPVLLFAVAFGLSTDYGVFLLGRIKELHDHGHSNEEAVALGLQRTGRIVTFAAALMVVALGCFVTASVIFIKQLGFGVAMAVLIDATIVRALLVPALMRLLGDWNWWVPRRMGRLRGA</sequence>
<keyword evidence="3" id="KW-1003">Cell membrane</keyword>
<dbReference type="Pfam" id="PF03176">
    <property type="entry name" value="MMPL"/>
    <property type="match status" value="2"/>
</dbReference>
<comment type="caution">
    <text evidence="9">The sequence shown here is derived from an EMBL/GenBank/DDBJ whole genome shotgun (WGS) entry which is preliminary data.</text>
</comment>
<feature type="transmembrane region" description="Helical" evidence="7">
    <location>
        <begin position="641"/>
        <end position="666"/>
    </location>
</feature>
<feature type="transmembrane region" description="Helical" evidence="7">
    <location>
        <begin position="496"/>
        <end position="514"/>
    </location>
</feature>
<evidence type="ECO:0000313" key="9">
    <source>
        <dbReference type="EMBL" id="RKQ93766.1"/>
    </source>
</evidence>
<evidence type="ECO:0000256" key="6">
    <source>
        <dbReference type="ARBA" id="ARBA00023136"/>
    </source>
</evidence>
<dbReference type="PANTHER" id="PTHR33406:SF11">
    <property type="entry name" value="MEMBRANE PROTEIN SCO6666-RELATED"/>
    <property type="match status" value="1"/>
</dbReference>
<feature type="transmembrane region" description="Helical" evidence="7">
    <location>
        <begin position="526"/>
        <end position="545"/>
    </location>
</feature>
<proteinExistence type="inferred from homology"/>
<comment type="subcellular location">
    <subcellularLocation>
        <location evidence="1">Cell membrane</location>
        <topology evidence="1">Multi-pass membrane protein</topology>
    </subcellularLocation>
</comment>
<feature type="transmembrane region" description="Helical" evidence="7">
    <location>
        <begin position="565"/>
        <end position="586"/>
    </location>
</feature>
<evidence type="ECO:0000256" key="4">
    <source>
        <dbReference type="ARBA" id="ARBA00022692"/>
    </source>
</evidence>
<dbReference type="OrthoDB" id="7051771at2"/>
<feature type="transmembrane region" description="Helical" evidence="7">
    <location>
        <begin position="291"/>
        <end position="320"/>
    </location>
</feature>
<name>A0A660LHE7_9ACTN</name>
<dbReference type="InterPro" id="IPR004869">
    <property type="entry name" value="MMPL_dom"/>
</dbReference>
<dbReference type="Proteomes" id="UP000278962">
    <property type="component" value="Unassembled WGS sequence"/>
</dbReference>
<dbReference type="Gene3D" id="1.20.1640.10">
    <property type="entry name" value="Multidrug efflux transporter AcrB transmembrane domain"/>
    <property type="match status" value="2"/>
</dbReference>
<dbReference type="PANTHER" id="PTHR33406">
    <property type="entry name" value="MEMBRANE PROTEIN MJ1562-RELATED"/>
    <property type="match status" value="1"/>
</dbReference>
<accession>A0A660LHE7</accession>
<feature type="transmembrane region" description="Helical" evidence="7">
    <location>
        <begin position="189"/>
        <end position="210"/>
    </location>
</feature>
<dbReference type="GO" id="GO:0005886">
    <property type="term" value="C:plasma membrane"/>
    <property type="evidence" value="ECO:0007669"/>
    <property type="project" value="UniProtKB-SubCell"/>
</dbReference>
<keyword evidence="5 7" id="KW-1133">Transmembrane helix</keyword>
<dbReference type="SUPFAM" id="SSF82866">
    <property type="entry name" value="Multidrug efflux transporter AcrB transmembrane domain"/>
    <property type="match status" value="2"/>
</dbReference>
<keyword evidence="10" id="KW-1185">Reference proteome</keyword>
<feature type="transmembrane region" description="Helical" evidence="7">
    <location>
        <begin position="163"/>
        <end position="182"/>
    </location>
</feature>
<keyword evidence="4 7" id="KW-0812">Transmembrane</keyword>
<protein>
    <submittedName>
        <fullName evidence="9">RND superfamily putative drug exporter</fullName>
    </submittedName>
</protein>
<reference evidence="9 10" key="1">
    <citation type="submission" date="2018-10" db="EMBL/GenBank/DDBJ databases">
        <title>Genomic Encyclopedia of Archaeal and Bacterial Type Strains, Phase II (KMG-II): from individual species to whole genera.</title>
        <authorList>
            <person name="Goeker M."/>
        </authorList>
    </citation>
    <scope>NUCLEOTIDE SEQUENCE [LARGE SCALE GENOMIC DNA]</scope>
    <source>
        <strain evidence="9 10">DSM 14954</strain>
    </source>
</reference>